<reference evidence="3" key="1">
    <citation type="submission" date="2021-04" db="EMBL/GenBank/DDBJ databases">
        <title>Genomic characterization of endocarditis-associated Neisseria elongata subsp. nitroreducens.</title>
        <authorList>
            <person name="Schorner M."/>
            <person name="Passarelli-Araujo H."/>
            <person name="Scheffer M."/>
            <person name="Barazzetti F."/>
            <person name="Martins J."/>
            <person name="Machado H."/>
            <person name="Palmeiro J."/>
            <person name="Bazzo M."/>
        </authorList>
    </citation>
    <scope>NUCLEOTIDE SEQUENCE</scope>
    <source>
        <strain evidence="3">Nel_M001</strain>
    </source>
</reference>
<dbReference type="InterPro" id="IPR035940">
    <property type="entry name" value="CAP_sf"/>
</dbReference>
<feature type="domain" description="SCP" evidence="2">
    <location>
        <begin position="67"/>
        <end position="195"/>
    </location>
</feature>
<evidence type="ECO:0000256" key="1">
    <source>
        <dbReference type="SAM" id="Phobius"/>
    </source>
</evidence>
<protein>
    <submittedName>
        <fullName evidence="3">CAP domain-containing protein</fullName>
    </submittedName>
</protein>
<dbReference type="AlphaFoldDB" id="A0A9X0ZXN8"/>
<keyword evidence="1" id="KW-0812">Transmembrane</keyword>
<organism evidence="3 4">
    <name type="scientific">Neisseria elongata subsp. nitroreducens</name>
    <dbReference type="NCBI Taxonomy" id="90367"/>
    <lineage>
        <taxon>Bacteria</taxon>
        <taxon>Pseudomonadati</taxon>
        <taxon>Pseudomonadota</taxon>
        <taxon>Betaproteobacteria</taxon>
        <taxon>Neisseriales</taxon>
        <taxon>Neisseriaceae</taxon>
        <taxon>Neisseria</taxon>
    </lineage>
</organism>
<name>A0A9X0ZXN8_NEIEL</name>
<keyword evidence="1" id="KW-0472">Membrane</keyword>
<evidence type="ECO:0000313" key="3">
    <source>
        <dbReference type="EMBL" id="MBS9341261.1"/>
    </source>
</evidence>
<dbReference type="SUPFAM" id="SSF55797">
    <property type="entry name" value="PR-1-like"/>
    <property type="match status" value="1"/>
</dbReference>
<dbReference type="Gene3D" id="3.40.33.10">
    <property type="entry name" value="CAP"/>
    <property type="match status" value="1"/>
</dbReference>
<dbReference type="CDD" id="cd05379">
    <property type="entry name" value="CAP_bacterial"/>
    <property type="match status" value="1"/>
</dbReference>
<evidence type="ECO:0000313" key="4">
    <source>
        <dbReference type="Proteomes" id="UP000708805"/>
    </source>
</evidence>
<proteinExistence type="predicted"/>
<feature type="transmembrane region" description="Helical" evidence="1">
    <location>
        <begin position="23"/>
        <end position="41"/>
    </location>
</feature>
<gene>
    <name evidence="3" type="ORF">J8641_10710</name>
</gene>
<evidence type="ECO:0000259" key="2">
    <source>
        <dbReference type="Pfam" id="PF00188"/>
    </source>
</evidence>
<keyword evidence="1" id="KW-1133">Transmembrane helix</keyword>
<dbReference type="EMBL" id="JAGJWT010000011">
    <property type="protein sequence ID" value="MBS9341261.1"/>
    <property type="molecule type" value="Genomic_DNA"/>
</dbReference>
<dbReference type="InterPro" id="IPR014044">
    <property type="entry name" value="CAP_dom"/>
</dbReference>
<dbReference type="Pfam" id="PF00188">
    <property type="entry name" value="CAP"/>
    <property type="match status" value="1"/>
</dbReference>
<sequence length="453" mass="50012">MNHNRHSAPPGGTEGGKGWLRPLLVWVGLLVTLLLLFGFMVRPRPPENLIYPKTGQTGGETGGMDALAYLNHLRGEAGLGAFARSPELTRSAAAHADYLTDFPEDMHDENHPESRFFSGKELGDRVKKTGYQYLGAQENVSTVSNSEPVGKTLQQHLHLDGLMTAIYHRFSLLDANSDEAGIGYTVRNGNHAFVVNQGNSRANKRCGQTKHSEEDVEEYRSFYSSACQNGGIIYADEVDIAAPDYVAYPVGKRVATMFANETPNPLPDRKFSGNPVSIAFNEEGGDEIEMLSFELFKGKEKVGNTRILDAETDPNKLFTPYQFALFPLDPLAYDTEYRAVFRYAAISKEDGLAREKKVEWAFRTRKPNFDYFNLQGGENMAVQSGKPHYLRWPLSLCKGDCDNVSYSSYGDAELVIHESLPDGVVVSVKGSRGSGVRLAPEGKSIPESALLIQ</sequence>
<comment type="caution">
    <text evidence="3">The sequence shown here is derived from an EMBL/GenBank/DDBJ whole genome shotgun (WGS) entry which is preliminary data.</text>
</comment>
<dbReference type="RefSeq" id="WP_214038283.1">
    <property type="nucleotide sequence ID" value="NZ_JAGJWT010000011.1"/>
</dbReference>
<dbReference type="Proteomes" id="UP000708805">
    <property type="component" value="Unassembled WGS sequence"/>
</dbReference>
<accession>A0A9X0ZXN8</accession>